<dbReference type="AlphaFoldDB" id="A0A0F9QB88"/>
<dbReference type="EMBL" id="LAZR01001658">
    <property type="protein sequence ID" value="KKN41255.1"/>
    <property type="molecule type" value="Genomic_DNA"/>
</dbReference>
<evidence type="ECO:0000313" key="1">
    <source>
        <dbReference type="EMBL" id="KKN41255.1"/>
    </source>
</evidence>
<protein>
    <submittedName>
        <fullName evidence="1">Uncharacterized protein</fullName>
    </submittedName>
</protein>
<sequence length="321" mass="37030">MTDKQPRKKSKHKRRRLLGSGLSTSEKFNALGRYQKGEFFQLIYCMMQAHADEWGIIPANNFGFKALVLPGSSRKEEMFTQSLQAMHEVGLGTLYIFSNKPYFEIWDFDGAQSGWIREDRRTPGVVPRYSPDNNDLEILPGITRNCPEEPGNTVKTLPYSTLPKDTHGASSGNFDKFWNAYPRKKGKAKAKSSWTKTRGVPIETILEALEKDKKTDQWQRGIIPNPTTWLNEKRWEDEHQDQQPKTITLSDAKAELRHDSFYYESEVERRCSKLSTEDAEKLKEWARERWPEEKLEEITDPEREAAAAEIRKAIDEIGGKA</sequence>
<accession>A0A0F9QB88</accession>
<name>A0A0F9QB88_9ZZZZ</name>
<proteinExistence type="predicted"/>
<comment type="caution">
    <text evidence="1">The sequence shown here is derived from an EMBL/GenBank/DDBJ whole genome shotgun (WGS) entry which is preliminary data.</text>
</comment>
<reference evidence="1" key="1">
    <citation type="journal article" date="2015" name="Nature">
        <title>Complex archaea that bridge the gap between prokaryotes and eukaryotes.</title>
        <authorList>
            <person name="Spang A."/>
            <person name="Saw J.H."/>
            <person name="Jorgensen S.L."/>
            <person name="Zaremba-Niedzwiedzka K."/>
            <person name="Martijn J."/>
            <person name="Lind A.E."/>
            <person name="van Eijk R."/>
            <person name="Schleper C."/>
            <person name="Guy L."/>
            <person name="Ettema T.J."/>
        </authorList>
    </citation>
    <scope>NUCLEOTIDE SEQUENCE</scope>
</reference>
<gene>
    <name evidence="1" type="ORF">LCGC14_0725040</name>
</gene>
<organism evidence="1">
    <name type="scientific">marine sediment metagenome</name>
    <dbReference type="NCBI Taxonomy" id="412755"/>
    <lineage>
        <taxon>unclassified sequences</taxon>
        <taxon>metagenomes</taxon>
        <taxon>ecological metagenomes</taxon>
    </lineage>
</organism>